<proteinExistence type="predicted"/>
<keyword evidence="3" id="KW-1185">Reference proteome</keyword>
<dbReference type="AlphaFoldDB" id="A0A1X1X8K5"/>
<feature type="transmembrane region" description="Helical" evidence="1">
    <location>
        <begin position="199"/>
        <end position="220"/>
    </location>
</feature>
<dbReference type="RefSeq" id="WP_069433078.1">
    <property type="nucleotide sequence ID" value="NZ_JACKSU010000020.1"/>
</dbReference>
<keyword evidence="1" id="KW-0472">Membrane</keyword>
<feature type="transmembrane region" description="Helical" evidence="1">
    <location>
        <begin position="123"/>
        <end position="144"/>
    </location>
</feature>
<feature type="transmembrane region" description="Helical" evidence="1">
    <location>
        <begin position="20"/>
        <end position="37"/>
    </location>
</feature>
<dbReference type="Pfam" id="PF24686">
    <property type="entry name" value="FLQE3_permease"/>
    <property type="match status" value="1"/>
</dbReference>
<feature type="transmembrane region" description="Helical" evidence="1">
    <location>
        <begin position="89"/>
        <end position="111"/>
    </location>
</feature>
<dbReference type="Proteomes" id="UP000193928">
    <property type="component" value="Unassembled WGS sequence"/>
</dbReference>
<gene>
    <name evidence="2" type="ORF">AWC08_15465</name>
</gene>
<keyword evidence="1" id="KW-0812">Transmembrane</keyword>
<evidence type="ECO:0000256" key="1">
    <source>
        <dbReference type="SAM" id="Phobius"/>
    </source>
</evidence>
<comment type="caution">
    <text evidence="2">The sequence shown here is derived from an EMBL/GenBank/DDBJ whole genome shotgun (WGS) entry which is preliminary data.</text>
</comment>
<accession>A0A1X1X8K5</accession>
<dbReference type="EMBL" id="LQOY01000022">
    <property type="protein sequence ID" value="ORV95246.1"/>
    <property type="molecule type" value="Genomic_DNA"/>
</dbReference>
<name>A0A1X1X8K5_MYCGO</name>
<protein>
    <submittedName>
        <fullName evidence="2">Fluoroquinolone transporter permease</fullName>
    </submittedName>
</protein>
<organism evidence="2 3">
    <name type="scientific">Mycobacterium gordonae</name>
    <dbReference type="NCBI Taxonomy" id="1778"/>
    <lineage>
        <taxon>Bacteria</taxon>
        <taxon>Bacillati</taxon>
        <taxon>Actinomycetota</taxon>
        <taxon>Actinomycetes</taxon>
        <taxon>Mycobacteriales</taxon>
        <taxon>Mycobacteriaceae</taxon>
        <taxon>Mycobacterium</taxon>
    </lineage>
</organism>
<sequence>MTRLLTALRLELTLQVRQRFLHAAVFSGLIWLAVLLPMPAHLRPVAEPYVLAGDVTIIGFFFIAGSVFFEKQERTLSAVIASPLRFVEFLSAKLIVLLAVSVFVAVSVTTIVHGFSYRPVPMIAGVVLGTLLMLLVGFISSLPFDSISDWFLAATVPLAVMNLPLLHYSGLWPKPVLYLLPTQGPLLLLGAAFDQRQLAPWQIGYALVYPALCVAGLQWVSGKLFVRYVVTTAGVQ</sequence>
<dbReference type="InterPro" id="IPR056926">
    <property type="entry name" value="FLQE3_permease"/>
</dbReference>
<feature type="transmembrane region" description="Helical" evidence="1">
    <location>
        <begin position="150"/>
        <end position="168"/>
    </location>
</feature>
<keyword evidence="1" id="KW-1133">Transmembrane helix</keyword>
<feature type="transmembrane region" description="Helical" evidence="1">
    <location>
        <begin position="49"/>
        <end position="69"/>
    </location>
</feature>
<evidence type="ECO:0000313" key="3">
    <source>
        <dbReference type="Proteomes" id="UP000193928"/>
    </source>
</evidence>
<evidence type="ECO:0000313" key="2">
    <source>
        <dbReference type="EMBL" id="ORV95246.1"/>
    </source>
</evidence>
<reference evidence="2 3" key="1">
    <citation type="submission" date="2016-01" db="EMBL/GenBank/DDBJ databases">
        <title>The new phylogeny of the genus Mycobacterium.</title>
        <authorList>
            <person name="Tarcisio F."/>
            <person name="Conor M."/>
            <person name="Antonella G."/>
            <person name="Elisabetta G."/>
            <person name="Giulia F.S."/>
            <person name="Sara T."/>
            <person name="Anna F."/>
            <person name="Clotilde B."/>
            <person name="Roberto B."/>
            <person name="Veronica D.S."/>
            <person name="Fabio R."/>
            <person name="Monica P."/>
            <person name="Olivier J."/>
            <person name="Enrico T."/>
            <person name="Nicola S."/>
        </authorList>
    </citation>
    <scope>NUCLEOTIDE SEQUENCE [LARGE SCALE GENOMIC DNA]</scope>
    <source>
        <strain evidence="2 3">DSM 44160</strain>
    </source>
</reference>